<evidence type="ECO:0000256" key="7">
    <source>
        <dbReference type="ARBA" id="ARBA00022807"/>
    </source>
</evidence>
<evidence type="ECO:0000256" key="1">
    <source>
        <dbReference type="ARBA" id="ARBA00000707"/>
    </source>
</evidence>
<dbReference type="PROSITE" id="PS50235">
    <property type="entry name" value="USP_3"/>
    <property type="match status" value="1"/>
</dbReference>
<keyword evidence="7" id="KW-0788">Thiol protease</keyword>
<evidence type="ECO:0000259" key="8">
    <source>
        <dbReference type="PROSITE" id="PS50235"/>
    </source>
</evidence>
<dbReference type="PANTHER" id="PTHR24006:SF722">
    <property type="entry name" value="UBIQUITIN CARBOXYL-TERMINAL HYDROLASE 48"/>
    <property type="match status" value="1"/>
</dbReference>
<dbReference type="InterPro" id="IPR001394">
    <property type="entry name" value="Peptidase_C19_UCH"/>
</dbReference>
<feature type="domain" description="USP" evidence="8">
    <location>
        <begin position="112"/>
        <end position="476"/>
    </location>
</feature>
<comment type="catalytic activity">
    <reaction evidence="1">
        <text>Thiol-dependent hydrolysis of ester, thioester, amide, peptide and isopeptide bonds formed by the C-terminal Gly of ubiquitin (a 76-residue protein attached to proteins as an intracellular targeting signal).</text>
        <dbReference type="EC" id="3.4.19.12"/>
    </reaction>
</comment>
<dbReference type="SUPFAM" id="SSF54001">
    <property type="entry name" value="Cysteine proteinases"/>
    <property type="match status" value="1"/>
</dbReference>
<dbReference type="InterPro" id="IPR050164">
    <property type="entry name" value="Peptidase_C19"/>
</dbReference>
<protein>
    <recommendedName>
        <fullName evidence="3">ubiquitinyl hydrolase 1</fullName>
        <ecNumber evidence="3">3.4.19.12</ecNumber>
    </recommendedName>
</protein>
<evidence type="ECO:0000256" key="4">
    <source>
        <dbReference type="ARBA" id="ARBA00022670"/>
    </source>
</evidence>
<comment type="similarity">
    <text evidence="2">Belongs to the peptidase C19 family.</text>
</comment>
<evidence type="ECO:0000256" key="3">
    <source>
        <dbReference type="ARBA" id="ARBA00012759"/>
    </source>
</evidence>
<evidence type="ECO:0000256" key="2">
    <source>
        <dbReference type="ARBA" id="ARBA00009085"/>
    </source>
</evidence>
<dbReference type="GO" id="GO:0016579">
    <property type="term" value="P:protein deubiquitination"/>
    <property type="evidence" value="ECO:0007669"/>
    <property type="project" value="InterPro"/>
</dbReference>
<name>A0A8H7PQ06_MORIS</name>
<dbReference type="Gene3D" id="3.90.70.10">
    <property type="entry name" value="Cysteine proteinases"/>
    <property type="match status" value="1"/>
</dbReference>
<evidence type="ECO:0000313" key="9">
    <source>
        <dbReference type="EMBL" id="KAG2177820.1"/>
    </source>
</evidence>
<keyword evidence="4" id="KW-0645">Protease</keyword>
<reference evidence="9" key="1">
    <citation type="submission" date="2020-12" db="EMBL/GenBank/DDBJ databases">
        <title>Metabolic potential, ecology and presence of endohyphal bacteria is reflected in genomic diversity of Mucoromycotina.</title>
        <authorList>
            <person name="Muszewska A."/>
            <person name="Okrasinska A."/>
            <person name="Steczkiewicz K."/>
            <person name="Drgas O."/>
            <person name="Orlowska M."/>
            <person name="Perlinska-Lenart U."/>
            <person name="Aleksandrzak-Piekarczyk T."/>
            <person name="Szatraj K."/>
            <person name="Zielenkiewicz U."/>
            <person name="Pilsyk S."/>
            <person name="Malc E."/>
            <person name="Mieczkowski P."/>
            <person name="Kruszewska J.S."/>
            <person name="Biernat P."/>
            <person name="Pawlowska J."/>
        </authorList>
    </citation>
    <scope>NUCLEOTIDE SEQUENCE</scope>
    <source>
        <strain evidence="9">WA0000067209</strain>
    </source>
</reference>
<comment type="caution">
    <text evidence="9">The sequence shown here is derived from an EMBL/GenBank/DDBJ whole genome shotgun (WGS) entry which is preliminary data.</text>
</comment>
<dbReference type="Pfam" id="PF00443">
    <property type="entry name" value="UCH"/>
    <property type="match status" value="1"/>
</dbReference>
<dbReference type="InterPro" id="IPR038765">
    <property type="entry name" value="Papain-like_cys_pep_sf"/>
</dbReference>
<sequence>MADFRFGSYDKDTVDGPKKEKKRHILRKLFRVKKRSVLTPPIALTDEQNQKISKLSNHIQRNIGVEPDPSSCQRLLEIHAWDLKEAVQELQDFQDADDGILVTPKPLKINMLGSENDQLTSCYIDALLFSMYATTTVFDPLLVSDIENDDFDKRRLQTALRLFVNRMREGYLIRTDQVRRLREALVATGWEGVTQWGNWAQEDTSEFFLHLTNIFGLPFLPFHVRLYHGANKDTDDDRVMTERTLALPIPTDSNAPIALQEILVDMMYSNMVTGIKRSVLYDEPDEMTPSTPSSTHKAPIHLENASRQVSVAAWQVLELLPFYSGTNEQGERIPVSNYPDGSLILPMVLKRYTCDMYANYKKIQREVVVPQEINFERFLNQNMVNDNVCDKCGQSISYVMRLRSAVCHRGDSPFAGHYIAYACVQDSENDDEEVWIKFDDMNVTQRVKRLKSTKKDKKAVFQDLASSAYMLFYELDRVCNSCQKNGHRVEDESSNASEESLLDNHQLKDKINALEVKASDGRTYSCNLM</sequence>
<dbReference type="OrthoDB" id="6287070at2759"/>
<evidence type="ECO:0000313" key="10">
    <source>
        <dbReference type="Proteomes" id="UP000654370"/>
    </source>
</evidence>
<proteinExistence type="inferred from homology"/>
<dbReference type="InterPro" id="IPR028889">
    <property type="entry name" value="USP"/>
</dbReference>
<evidence type="ECO:0000256" key="5">
    <source>
        <dbReference type="ARBA" id="ARBA00022786"/>
    </source>
</evidence>
<organism evidence="9 10">
    <name type="scientific">Mortierella isabellina</name>
    <name type="common">Filamentous fungus</name>
    <name type="synonym">Umbelopsis isabellina</name>
    <dbReference type="NCBI Taxonomy" id="91625"/>
    <lineage>
        <taxon>Eukaryota</taxon>
        <taxon>Fungi</taxon>
        <taxon>Fungi incertae sedis</taxon>
        <taxon>Mucoromycota</taxon>
        <taxon>Mucoromycotina</taxon>
        <taxon>Umbelopsidomycetes</taxon>
        <taxon>Umbelopsidales</taxon>
        <taxon>Umbelopsidaceae</taxon>
        <taxon>Umbelopsis</taxon>
    </lineage>
</organism>
<dbReference type="Proteomes" id="UP000654370">
    <property type="component" value="Unassembled WGS sequence"/>
</dbReference>
<dbReference type="EMBL" id="JAEPQZ010000008">
    <property type="protein sequence ID" value="KAG2177820.1"/>
    <property type="molecule type" value="Genomic_DNA"/>
</dbReference>
<dbReference type="AlphaFoldDB" id="A0A8H7PQ06"/>
<keyword evidence="10" id="KW-1185">Reference proteome</keyword>
<evidence type="ECO:0000256" key="6">
    <source>
        <dbReference type="ARBA" id="ARBA00022801"/>
    </source>
</evidence>
<keyword evidence="6" id="KW-0378">Hydrolase</keyword>
<dbReference type="GO" id="GO:0005829">
    <property type="term" value="C:cytosol"/>
    <property type="evidence" value="ECO:0007669"/>
    <property type="project" value="TreeGrafter"/>
</dbReference>
<keyword evidence="5" id="KW-0833">Ubl conjugation pathway</keyword>
<gene>
    <name evidence="9" type="ORF">INT43_003067</name>
</gene>
<dbReference type="GO" id="GO:0004843">
    <property type="term" value="F:cysteine-type deubiquitinase activity"/>
    <property type="evidence" value="ECO:0007669"/>
    <property type="project" value="UniProtKB-EC"/>
</dbReference>
<dbReference type="EC" id="3.4.19.12" evidence="3"/>
<dbReference type="PANTHER" id="PTHR24006">
    <property type="entry name" value="UBIQUITIN CARBOXYL-TERMINAL HYDROLASE"/>
    <property type="match status" value="1"/>
</dbReference>
<dbReference type="GO" id="GO:0005634">
    <property type="term" value="C:nucleus"/>
    <property type="evidence" value="ECO:0007669"/>
    <property type="project" value="UniProtKB-SubCell"/>
</dbReference>
<accession>A0A8H7PQ06</accession>
<dbReference type="GO" id="GO:0006508">
    <property type="term" value="P:proteolysis"/>
    <property type="evidence" value="ECO:0007669"/>
    <property type="project" value="UniProtKB-KW"/>
</dbReference>